<evidence type="ECO:0000313" key="2">
    <source>
        <dbReference type="Proteomes" id="UP000286716"/>
    </source>
</evidence>
<dbReference type="OrthoDB" id="3624035at2"/>
<protein>
    <submittedName>
        <fullName evidence="1">Uncharacterized protein</fullName>
    </submittedName>
</protein>
<dbReference type="RefSeq" id="WP_020645151.1">
    <property type="nucleotide sequence ID" value="NZ_QHHU01000113.1"/>
</dbReference>
<accession>A0A428VWS0</accession>
<reference evidence="1 2" key="1">
    <citation type="submission" date="2018-05" db="EMBL/GenBank/DDBJ databases">
        <title>Evolution of GPA BGCs.</title>
        <authorList>
            <person name="Waglechner N."/>
            <person name="Wright G.D."/>
        </authorList>
    </citation>
    <scope>NUCLEOTIDE SEQUENCE [LARGE SCALE GENOMIC DNA]</scope>
    <source>
        <strain evidence="1 2">DSM 5908</strain>
    </source>
</reference>
<dbReference type="Proteomes" id="UP000286716">
    <property type="component" value="Unassembled WGS sequence"/>
</dbReference>
<organism evidence="1 2">
    <name type="scientific">Amycolatopsis balhimycina DSM 5908</name>
    <dbReference type="NCBI Taxonomy" id="1081091"/>
    <lineage>
        <taxon>Bacteria</taxon>
        <taxon>Bacillati</taxon>
        <taxon>Actinomycetota</taxon>
        <taxon>Actinomycetes</taxon>
        <taxon>Pseudonocardiales</taxon>
        <taxon>Pseudonocardiaceae</taxon>
        <taxon>Amycolatopsis</taxon>
    </lineage>
</organism>
<gene>
    <name evidence="1" type="ORF">DMA12_45255</name>
</gene>
<evidence type="ECO:0000313" key="1">
    <source>
        <dbReference type="EMBL" id="RSM35202.1"/>
    </source>
</evidence>
<comment type="caution">
    <text evidence="1">The sequence shown here is derived from an EMBL/GenBank/DDBJ whole genome shotgun (WGS) entry which is preliminary data.</text>
</comment>
<dbReference type="AlphaFoldDB" id="A0A428VWS0"/>
<dbReference type="EMBL" id="QHHU01000113">
    <property type="protein sequence ID" value="RSM35202.1"/>
    <property type="molecule type" value="Genomic_DNA"/>
</dbReference>
<name>A0A428VWS0_AMYBA</name>
<sequence>MAGLSPLPPGIHAETFTYTNGQQVTIYRAPYRSDGPLLTDESGVHVLYYMFAEYVFRWPERTTRVDIGHGSIGRHMGLRTGVTITGRWSPGRLSEFAQRWATDHLEKYR</sequence>
<keyword evidence="2" id="KW-1185">Reference proteome</keyword>
<proteinExistence type="predicted"/>